<comment type="caution">
    <text evidence="1">The sequence shown here is derived from an EMBL/GenBank/DDBJ whole genome shotgun (WGS) entry which is preliminary data.</text>
</comment>
<keyword evidence="2" id="KW-1185">Reference proteome</keyword>
<reference evidence="2" key="1">
    <citation type="journal article" date="2023" name="Front. Plant Sci.">
        <title>Chromosomal-level genome assembly of Melastoma candidum provides insights into trichome evolution.</title>
        <authorList>
            <person name="Zhong Y."/>
            <person name="Wu W."/>
            <person name="Sun C."/>
            <person name="Zou P."/>
            <person name="Liu Y."/>
            <person name="Dai S."/>
            <person name="Zhou R."/>
        </authorList>
    </citation>
    <scope>NUCLEOTIDE SEQUENCE [LARGE SCALE GENOMIC DNA]</scope>
</reference>
<sequence>MAVMLRKSLVGKQTVLSSASTLPSIPRHSSPALPFTSGPRHSHSSMGDQDNPDDPPGSKAVVPDRVPEDQPEDYWIPHPETGLFVPPADQDVFEDVDGGSGSLTEHSVLEQHAFFRPSSIEDPDKPVSLESLAVEVEVEVEMHRVNRTPVPPQRDS</sequence>
<protein>
    <submittedName>
        <fullName evidence="1">Uncharacterized protein</fullName>
    </submittedName>
</protein>
<proteinExistence type="predicted"/>
<dbReference type="Proteomes" id="UP001057402">
    <property type="component" value="Chromosome 10"/>
</dbReference>
<dbReference type="EMBL" id="CM042889">
    <property type="protein sequence ID" value="KAI4320100.1"/>
    <property type="molecule type" value="Genomic_DNA"/>
</dbReference>
<evidence type="ECO:0000313" key="1">
    <source>
        <dbReference type="EMBL" id="KAI4320100.1"/>
    </source>
</evidence>
<organism evidence="1 2">
    <name type="scientific">Melastoma candidum</name>
    <dbReference type="NCBI Taxonomy" id="119954"/>
    <lineage>
        <taxon>Eukaryota</taxon>
        <taxon>Viridiplantae</taxon>
        <taxon>Streptophyta</taxon>
        <taxon>Embryophyta</taxon>
        <taxon>Tracheophyta</taxon>
        <taxon>Spermatophyta</taxon>
        <taxon>Magnoliopsida</taxon>
        <taxon>eudicotyledons</taxon>
        <taxon>Gunneridae</taxon>
        <taxon>Pentapetalae</taxon>
        <taxon>rosids</taxon>
        <taxon>malvids</taxon>
        <taxon>Myrtales</taxon>
        <taxon>Melastomataceae</taxon>
        <taxon>Melastomatoideae</taxon>
        <taxon>Melastomateae</taxon>
        <taxon>Melastoma</taxon>
    </lineage>
</organism>
<name>A0ACB9M8N6_9MYRT</name>
<accession>A0ACB9M8N6</accession>
<evidence type="ECO:0000313" key="2">
    <source>
        <dbReference type="Proteomes" id="UP001057402"/>
    </source>
</evidence>
<gene>
    <name evidence="1" type="ORF">MLD38_033613</name>
</gene>